<gene>
    <name evidence="2" type="ORF">PMIN01_03547</name>
</gene>
<accession>A0A9P6KTZ1</accession>
<reference evidence="2" key="1">
    <citation type="journal article" date="2020" name="Mol. Plant Microbe Interact.">
        <title>Genome Sequence of the Biocontrol Agent Coniothyrium minitans strain Conio (IMI 134523).</title>
        <authorList>
            <person name="Patel D."/>
            <person name="Shittu T.A."/>
            <person name="Baroncelli R."/>
            <person name="Muthumeenakshi S."/>
            <person name="Osborne T.H."/>
            <person name="Janganan T.K."/>
            <person name="Sreenivasaprasad S."/>
        </authorList>
    </citation>
    <scope>NUCLEOTIDE SEQUENCE</scope>
    <source>
        <strain evidence="2">Conio</strain>
    </source>
</reference>
<dbReference type="OrthoDB" id="409136at2759"/>
<dbReference type="EMBL" id="WJXW01000003">
    <property type="protein sequence ID" value="KAF9738264.1"/>
    <property type="molecule type" value="Genomic_DNA"/>
</dbReference>
<feature type="compositionally biased region" description="Basic and acidic residues" evidence="1">
    <location>
        <begin position="254"/>
        <end position="265"/>
    </location>
</feature>
<name>A0A9P6KTZ1_9PLEO</name>
<keyword evidence="3" id="KW-1185">Reference proteome</keyword>
<comment type="caution">
    <text evidence="2">The sequence shown here is derived from an EMBL/GenBank/DDBJ whole genome shotgun (WGS) entry which is preliminary data.</text>
</comment>
<sequence length="301" mass="33842">MSLRLTLAWPTPAAALRSPECPANVLSLDGVLEHSITLNPLGEWLQSPDEDIHARLARFSSSLDGLGPSSASIPPCSHSLSVRSTSSSMAPTCVHHQSNASTQAPSLANFSEATPTETSISTGQASFFTGGVPLLEDDNGVLVRPQHTCRTPMYECAFWFLRCSYISNNMEEWHTHCLSHFRGEDPPRSVRCPLCEWEYLGDDGKIAWDRRMDHIAYEHFQRGQTLKTSRPDIGLFHDLWNKRLIDDQDLKELKGGNHNLTRDPHPFSVTGTGRRDRDRRRQPQRTQHIGDLRRQVAPVRT</sequence>
<evidence type="ECO:0000313" key="2">
    <source>
        <dbReference type="EMBL" id="KAF9738264.1"/>
    </source>
</evidence>
<evidence type="ECO:0000313" key="3">
    <source>
        <dbReference type="Proteomes" id="UP000756921"/>
    </source>
</evidence>
<proteinExistence type="predicted"/>
<dbReference type="Proteomes" id="UP000756921">
    <property type="component" value="Unassembled WGS sequence"/>
</dbReference>
<dbReference type="AlphaFoldDB" id="A0A9P6KTZ1"/>
<protein>
    <submittedName>
        <fullName evidence="2">Uncharacterized protein</fullName>
    </submittedName>
</protein>
<organism evidence="2 3">
    <name type="scientific">Paraphaeosphaeria minitans</name>
    <dbReference type="NCBI Taxonomy" id="565426"/>
    <lineage>
        <taxon>Eukaryota</taxon>
        <taxon>Fungi</taxon>
        <taxon>Dikarya</taxon>
        <taxon>Ascomycota</taxon>
        <taxon>Pezizomycotina</taxon>
        <taxon>Dothideomycetes</taxon>
        <taxon>Pleosporomycetidae</taxon>
        <taxon>Pleosporales</taxon>
        <taxon>Massarineae</taxon>
        <taxon>Didymosphaeriaceae</taxon>
        <taxon>Paraphaeosphaeria</taxon>
    </lineage>
</organism>
<feature type="region of interest" description="Disordered" evidence="1">
    <location>
        <begin position="254"/>
        <end position="301"/>
    </location>
</feature>
<evidence type="ECO:0000256" key="1">
    <source>
        <dbReference type="SAM" id="MobiDB-lite"/>
    </source>
</evidence>